<sequence>MEWLLPAEIAPWMGIFLVIAAGFTAAITSSIGVGGGVLLLALMAISMPPAAVIPVHGMVQLGSNFNRAIMTLQHIDWKLLATFTPGACLGAVLASHFLVQLPISMLQLSIAGFISFSLLPQNPSHWFRACRDVYRRSDHDLYKHVCWSHRTACCRICKATTQG</sequence>
<keyword evidence="6" id="KW-1003">Cell membrane</keyword>
<evidence type="ECO:0000256" key="6">
    <source>
        <dbReference type="RuleBase" id="RU363041"/>
    </source>
</evidence>
<dbReference type="RefSeq" id="WP_237748670.1">
    <property type="nucleotide sequence ID" value="NZ_AONB01000020.1"/>
</dbReference>
<evidence type="ECO:0000313" key="7">
    <source>
        <dbReference type="EMBL" id="EXJ09807.1"/>
    </source>
</evidence>
<dbReference type="InterPro" id="IPR002781">
    <property type="entry name" value="TM_pro_TauE-like"/>
</dbReference>
<evidence type="ECO:0000256" key="2">
    <source>
        <dbReference type="ARBA" id="ARBA00009142"/>
    </source>
</evidence>
<keyword evidence="8" id="KW-1185">Reference proteome</keyword>
<feature type="transmembrane region" description="Helical" evidence="6">
    <location>
        <begin position="12"/>
        <end position="31"/>
    </location>
</feature>
<name>W9V115_9GAMM</name>
<comment type="subcellular location">
    <subcellularLocation>
        <location evidence="6">Cell membrane</location>
        <topology evidence="6">Multi-pass membrane protein</topology>
    </subcellularLocation>
    <subcellularLocation>
        <location evidence="1">Membrane</location>
        <topology evidence="1">Multi-pass membrane protein</topology>
    </subcellularLocation>
</comment>
<dbReference type="Proteomes" id="UP000019464">
    <property type="component" value="Unassembled WGS sequence"/>
</dbReference>
<feature type="transmembrane region" description="Helical" evidence="6">
    <location>
        <begin position="79"/>
        <end position="97"/>
    </location>
</feature>
<dbReference type="GO" id="GO:0005886">
    <property type="term" value="C:plasma membrane"/>
    <property type="evidence" value="ECO:0007669"/>
    <property type="project" value="UniProtKB-SubCell"/>
</dbReference>
<gene>
    <name evidence="7" type="ORF">D791_03302</name>
</gene>
<dbReference type="AlphaFoldDB" id="W9V115"/>
<dbReference type="Pfam" id="PF01925">
    <property type="entry name" value="TauE"/>
    <property type="match status" value="1"/>
</dbReference>
<evidence type="ECO:0000256" key="5">
    <source>
        <dbReference type="ARBA" id="ARBA00023136"/>
    </source>
</evidence>
<dbReference type="STRING" id="1229521.D791_03302"/>
<evidence type="ECO:0000256" key="1">
    <source>
        <dbReference type="ARBA" id="ARBA00004141"/>
    </source>
</evidence>
<dbReference type="EMBL" id="AONB01000020">
    <property type="protein sequence ID" value="EXJ09807.1"/>
    <property type="molecule type" value="Genomic_DNA"/>
</dbReference>
<keyword evidence="3 6" id="KW-0812">Transmembrane</keyword>
<reference evidence="7 8" key="2">
    <citation type="journal article" date="2015" name="Syst. Appl. Microbiol.">
        <title>Nitrincola nitratireducens sp. nov. isolated from a haloalkaline crater lake.</title>
        <authorList>
            <person name="Singh A."/>
            <person name="Vaidya B."/>
            <person name="Tanuku N.R."/>
            <person name="Pinnaka A.K."/>
        </authorList>
    </citation>
    <scope>NUCLEOTIDE SEQUENCE [LARGE SCALE GENOMIC DNA]</scope>
    <source>
        <strain evidence="7 8">AK23</strain>
    </source>
</reference>
<comment type="caution">
    <text evidence="7">The sequence shown here is derived from an EMBL/GenBank/DDBJ whole genome shotgun (WGS) entry which is preliminary data.</text>
</comment>
<evidence type="ECO:0000256" key="4">
    <source>
        <dbReference type="ARBA" id="ARBA00022989"/>
    </source>
</evidence>
<feature type="transmembrane region" description="Helical" evidence="6">
    <location>
        <begin position="37"/>
        <end position="59"/>
    </location>
</feature>
<reference evidence="8" key="1">
    <citation type="submission" date="2012-11" db="EMBL/GenBank/DDBJ databases">
        <authorList>
            <person name="Singh A."/>
            <person name="Pinnaka A.K."/>
            <person name="Vaidya B."/>
        </authorList>
    </citation>
    <scope>NUCLEOTIDE SEQUENCE [LARGE SCALE GENOMIC DNA]</scope>
    <source>
        <strain evidence="8">AK23</strain>
    </source>
</reference>
<accession>W9V115</accession>
<keyword evidence="4 6" id="KW-1133">Transmembrane helix</keyword>
<evidence type="ECO:0000313" key="8">
    <source>
        <dbReference type="Proteomes" id="UP000019464"/>
    </source>
</evidence>
<keyword evidence="5 6" id="KW-0472">Membrane</keyword>
<comment type="similarity">
    <text evidence="2 6">Belongs to the 4-toluene sulfonate uptake permease (TSUP) (TC 2.A.102) family.</text>
</comment>
<organism evidence="7 8">
    <name type="scientific">Nitrincola nitratireducens</name>
    <dbReference type="NCBI Taxonomy" id="1229521"/>
    <lineage>
        <taxon>Bacteria</taxon>
        <taxon>Pseudomonadati</taxon>
        <taxon>Pseudomonadota</taxon>
        <taxon>Gammaproteobacteria</taxon>
        <taxon>Oceanospirillales</taxon>
        <taxon>Oceanospirillaceae</taxon>
        <taxon>Nitrincola</taxon>
    </lineage>
</organism>
<protein>
    <recommendedName>
        <fullName evidence="6">Probable membrane transporter protein</fullName>
    </recommendedName>
</protein>
<evidence type="ECO:0000256" key="3">
    <source>
        <dbReference type="ARBA" id="ARBA00022692"/>
    </source>
</evidence>
<proteinExistence type="inferred from homology"/>